<reference evidence="1 2" key="1">
    <citation type="submission" date="2023-02" db="EMBL/GenBank/DDBJ databases">
        <title>Oceanobacillus kimchii IFOP_LL358 isolated form Alexandrium catenella lab strain.</title>
        <authorList>
            <person name="Gajardo G."/>
            <person name="Ueki S."/>
            <person name="Maruyama F."/>
        </authorList>
    </citation>
    <scope>NUCLEOTIDE SEQUENCE [LARGE SCALE GENOMIC DNA]</scope>
    <source>
        <strain evidence="1 2">IFOP_LL358</strain>
    </source>
</reference>
<dbReference type="EMBL" id="BSKO01000001">
    <property type="protein sequence ID" value="GLO66965.1"/>
    <property type="molecule type" value="Genomic_DNA"/>
</dbReference>
<dbReference type="Proteomes" id="UP001275436">
    <property type="component" value="Unassembled WGS sequence"/>
</dbReference>
<dbReference type="PIRSF" id="PIRSF012560">
    <property type="entry name" value="Pullulanase"/>
    <property type="match status" value="1"/>
</dbReference>
<sequence>MAQLIKLQDYISRYEWDTYRYPTQYIRQKKDQWERLYQIWQQPEMDREKVDEPVETSKEGILQRWKKRIRRKDIYVESIESENHGKEDAYESLPSSEKDLKHYFLDQLFDIQMKWATSTVSRVSVVESKFYHDELLRFLLQRFPDTYFVMYMPVFEIKQAPVESDILLISPLDVEIIHFLEVEKEAVIMAGEERTWTVTRGEDNERVINPLISLKRSEKWIQGILQLHNIDIPVKKTVISRTNRILYATAPYQTKVVDRVAFEGWLNEKRNLSSPLKKTQLHVAECLLKQSISNSIRRPEWEAENTES</sequence>
<keyword evidence="2" id="KW-1185">Reference proteome</keyword>
<accession>A0ABQ5TKG1</accession>
<gene>
    <name evidence="1" type="primary">ytlQ</name>
    <name evidence="1" type="ORF">MACH08_27490</name>
</gene>
<name>A0ABQ5TKG1_9BACI</name>
<organism evidence="1 2">
    <name type="scientific">Oceanobacillus kimchii</name>
    <dbReference type="NCBI Taxonomy" id="746691"/>
    <lineage>
        <taxon>Bacteria</taxon>
        <taxon>Bacillati</taxon>
        <taxon>Bacillota</taxon>
        <taxon>Bacilli</taxon>
        <taxon>Bacillales</taxon>
        <taxon>Bacillaceae</taxon>
        <taxon>Oceanobacillus</taxon>
    </lineage>
</organism>
<protein>
    <recommendedName>
        <fullName evidence="3">NERD domain-containing protein</fullName>
    </recommendedName>
</protein>
<dbReference type="RefSeq" id="WP_017797412.1">
    <property type="nucleotide sequence ID" value="NZ_BSKO01000001.1"/>
</dbReference>
<comment type="caution">
    <text evidence="1">The sequence shown here is derived from an EMBL/GenBank/DDBJ whole genome shotgun (WGS) entry which is preliminary data.</text>
</comment>
<dbReference type="InterPro" id="IPR012397">
    <property type="entry name" value="Pullulanase"/>
</dbReference>
<evidence type="ECO:0008006" key="3">
    <source>
        <dbReference type="Google" id="ProtNLM"/>
    </source>
</evidence>
<evidence type="ECO:0000313" key="2">
    <source>
        <dbReference type="Proteomes" id="UP001275436"/>
    </source>
</evidence>
<evidence type="ECO:0000313" key="1">
    <source>
        <dbReference type="EMBL" id="GLO66965.1"/>
    </source>
</evidence>
<proteinExistence type="predicted"/>